<feature type="compositionally biased region" description="Basic residues" evidence="1">
    <location>
        <begin position="397"/>
        <end position="406"/>
    </location>
</feature>
<evidence type="ECO:0000313" key="4">
    <source>
        <dbReference type="Proteomes" id="UP001187531"/>
    </source>
</evidence>
<dbReference type="PANTHER" id="PTHR23099:SF0">
    <property type="entry name" value="GERM CELL NUCLEAR ACIDIC PROTEIN"/>
    <property type="match status" value="1"/>
</dbReference>
<feature type="compositionally biased region" description="Polar residues" evidence="1">
    <location>
        <begin position="16"/>
        <end position="29"/>
    </location>
</feature>
<organism evidence="3 4">
    <name type="scientific">Artemia franciscana</name>
    <name type="common">Brine shrimp</name>
    <name type="synonym">Artemia sanfranciscana</name>
    <dbReference type="NCBI Taxonomy" id="6661"/>
    <lineage>
        <taxon>Eukaryota</taxon>
        <taxon>Metazoa</taxon>
        <taxon>Ecdysozoa</taxon>
        <taxon>Arthropoda</taxon>
        <taxon>Crustacea</taxon>
        <taxon>Branchiopoda</taxon>
        <taxon>Anostraca</taxon>
        <taxon>Artemiidae</taxon>
        <taxon>Artemia</taxon>
    </lineage>
</organism>
<dbReference type="Proteomes" id="UP001187531">
    <property type="component" value="Unassembled WGS sequence"/>
</dbReference>
<comment type="caution">
    <text evidence="3">The sequence shown here is derived from an EMBL/GenBank/DDBJ whole genome shotgun (WGS) entry which is preliminary data.</text>
</comment>
<feature type="compositionally biased region" description="Polar residues" evidence="1">
    <location>
        <begin position="195"/>
        <end position="204"/>
    </location>
</feature>
<dbReference type="GO" id="GO:0006974">
    <property type="term" value="P:DNA damage response"/>
    <property type="evidence" value="ECO:0007669"/>
    <property type="project" value="UniProtKB-ARBA"/>
</dbReference>
<dbReference type="PANTHER" id="PTHR23099">
    <property type="entry name" value="TRANSCRIPTIONAL REGULATOR"/>
    <property type="match status" value="1"/>
</dbReference>
<feature type="domain" description="SprT-like" evidence="2">
    <location>
        <begin position="1095"/>
        <end position="1254"/>
    </location>
</feature>
<name>A0AA88I0J4_ARTSF</name>
<protein>
    <recommendedName>
        <fullName evidence="2">SprT-like domain-containing protein</fullName>
    </recommendedName>
</protein>
<dbReference type="SMART" id="SM00731">
    <property type="entry name" value="SprT"/>
    <property type="match status" value="1"/>
</dbReference>
<feature type="compositionally biased region" description="Polar residues" evidence="1">
    <location>
        <begin position="509"/>
        <end position="520"/>
    </location>
</feature>
<feature type="region of interest" description="Disordered" evidence="1">
    <location>
        <begin position="349"/>
        <end position="368"/>
    </location>
</feature>
<sequence length="1317" mass="148052">MSKASTVSKLSRKKTTNQTPQENKLSSASLEVDRTYRDSIDFTDYFLKARQNDRLQTAPRNGHAALEVSTCNSGAKKEERIRRRSILKLSPRKVFSARKTILPEANESIIVSASDDQSSSNISGISILSSSDNDSSILAKGHDLDGVTNKMKSLGIKGLQDECDTSDSSSSNSDNENFEKFLQSIRRPKKESINRQEYSGTSSCYDSSFIDDEPCEDSLDFYLRDMKKTYVDEMLKDQTGVTKSSGHQKRIHRSSLSTSNSRSSYALSNKYSSDQLVASKTSECKSNSALSVDNECSSLAPDSENSCNSFLEQEAESSWSEISKDETDFSGFVKQDALTFSTCSYSSEKEEINDSENPSSDTAKFEFSSPERVCTPTDNVAVRKNKLKIRSSSCSRGHNKQNKKHVLSTDQNTSEENSSTVFSFKHKSSRVIVHHKKESVSIDSTRKNLSSSNCSNSSCEYKLRQADVSLRNNNANKTVINNESISYDEKKHSNKIIYSDSDDAESSKRNLSTNYSSIPSGSDVAREEHATIEILTCNGRLSESTDLVKDHHTFSSSSCSEIRRLEIRSTLSESSLSGSSLDAKVNEINPVVTSAFQTLSDSLQFFEELDLQSNPPKELASSITLRKGKRLTAKGCTLMHRSSADSSNIEFDLQLKNEIQALSNSKGSSGDLTGYGNEYRGRFDKSIHNRNRNTIFLSSNANMESLSKNQFLSDSNSSTPEICHVNIDFDISKKFLAFESKDNSLDVYNLTAACKDGIVTDKASSEKLSEFVSPDGTITRIVSIPPLDERMNELRSQTLRKCVSSLGEKISCQLPKNLVSDEGDGTITRIVNVPLLEDRVSLDLKKKKLVEDRTRSISRDRISNATDDISLHVELSGIKRLKAKTDHYKVNDMVKSEEENYGGDPIDLETSFSELVYLQPKDRTKLDIKSTDNHATWTVTEKNQDIPQDKIIDLTLHSPPWKLKTEESICDTPAYTPALVKVKKRRNRKADMKKLEDNWSSDESDKENKKIGGMLHCSLEELVPKTPTMKPILETIQVNINGNVGSTTQKKIKKFQRVENLEKATFLESLNEDLEDSKRHPEAVDYIRNFKKRKDELIGHLFHLFNTEVFEGQLPVDLNIRWNPRLTKTAGFCYYTRNQTENGISYESRIELSTKVCDRASRVRDTLLHEMCHAAVWLVYNVRDKHGPFWKSWAQIASVRFPEIPLVSRCHAYEISTKFIYKCNRCDYSTGRHSKSINIDTHRCPYCRSSLTLLVNATPSKANNGETPMKVEVKTPRAPNPFALFVKENYGSIKKKGMKHADVMQTLSKNFALAKIK</sequence>
<feature type="region of interest" description="Disordered" evidence="1">
    <location>
        <begin position="183"/>
        <end position="204"/>
    </location>
</feature>
<keyword evidence="4" id="KW-1185">Reference proteome</keyword>
<dbReference type="InterPro" id="IPR006640">
    <property type="entry name" value="SprT-like_domain"/>
</dbReference>
<proteinExistence type="predicted"/>
<evidence type="ECO:0000256" key="1">
    <source>
        <dbReference type="SAM" id="MobiDB-lite"/>
    </source>
</evidence>
<feature type="region of interest" description="Disordered" evidence="1">
    <location>
        <begin position="1"/>
        <end position="30"/>
    </location>
</feature>
<accession>A0AA88I0J4</accession>
<evidence type="ECO:0000259" key="2">
    <source>
        <dbReference type="SMART" id="SM00731"/>
    </source>
</evidence>
<reference evidence="3" key="1">
    <citation type="submission" date="2023-07" db="EMBL/GenBank/DDBJ databases">
        <title>Chromosome-level genome assembly of Artemia franciscana.</title>
        <authorList>
            <person name="Jo E."/>
        </authorList>
    </citation>
    <scope>NUCLEOTIDE SEQUENCE</scope>
    <source>
        <tissue evidence="3">Whole body</tissue>
    </source>
</reference>
<evidence type="ECO:0000313" key="3">
    <source>
        <dbReference type="EMBL" id="KAK2715876.1"/>
    </source>
</evidence>
<dbReference type="GO" id="GO:0005634">
    <property type="term" value="C:nucleus"/>
    <property type="evidence" value="ECO:0007669"/>
    <property type="project" value="TreeGrafter"/>
</dbReference>
<feature type="compositionally biased region" description="Polar residues" evidence="1">
    <location>
        <begin position="408"/>
        <end position="421"/>
    </location>
</feature>
<dbReference type="Pfam" id="PF10263">
    <property type="entry name" value="SprT-like"/>
    <property type="match status" value="1"/>
</dbReference>
<dbReference type="EMBL" id="JAVRJZ010000012">
    <property type="protein sequence ID" value="KAK2715876.1"/>
    <property type="molecule type" value="Genomic_DNA"/>
</dbReference>
<feature type="compositionally biased region" description="Low complexity" evidence="1">
    <location>
        <begin position="254"/>
        <end position="264"/>
    </location>
</feature>
<feature type="region of interest" description="Disordered" evidence="1">
    <location>
        <begin position="239"/>
        <end position="264"/>
    </location>
</feature>
<gene>
    <name evidence="3" type="ORF">QYM36_010443</name>
</gene>
<feature type="region of interest" description="Disordered" evidence="1">
    <location>
        <begin position="391"/>
        <end position="421"/>
    </location>
</feature>
<feature type="region of interest" description="Disordered" evidence="1">
    <location>
        <begin position="499"/>
        <end position="522"/>
    </location>
</feature>